<reference evidence="1 2" key="1">
    <citation type="submission" date="2017-12" db="EMBL/GenBank/DDBJ databases">
        <authorList>
            <person name="Pombert J.-F."/>
            <person name="Haag K.L."/>
            <person name="Ebert D."/>
        </authorList>
    </citation>
    <scope>NUCLEOTIDE SEQUENCE [LARGE SCALE GENOMIC DNA]</scope>
    <source>
        <strain evidence="1">FI-OER-3-3</strain>
    </source>
</reference>
<proteinExistence type="predicted"/>
<evidence type="ECO:0000313" key="2">
    <source>
        <dbReference type="Proteomes" id="UP000292362"/>
    </source>
</evidence>
<sequence length="445" mass="53602">MSQFFKDFDDEEINEKSKKITKKAFFDEDSSEEKDKISKKEKKKNELQLLVISAEEDFSVKQAENIVKTFKKNSNIFKNEIPRFLKRFFLQIIEEKKSTASLKRQVNEILKKYEKEDTIKEDEVVKTEEKRTEVFENKLLAILEIENYKTKIETLFELSKSKNLQDSELAKIYLSLLGIFNNEIANTKSENTPKKKELLKEIFIVMNFLLEIFFKHDTLFYENIDLKKLFTENLNFYIVKIFDTIDESYFDACRDLLKKTESISLEISKSKSLEFSFFYDNKIIENEIFPFNILYLLRINEYEKSKSLYLESEYIKTPAYFKVISELGIMAFYKQDFIFSFKLLQECYFEANFHNLENYLLIMCVIHEEKVINEIFFNIFLEKIRLLENNKLILKAYDSKLEIFRAYLFLYNFDYKKSYEILKKIEPRLECYDVLKNRVLKELKL</sequence>
<organism evidence="1 2">
    <name type="scientific">Hamiltosporidium tvaerminnensis</name>
    <dbReference type="NCBI Taxonomy" id="1176355"/>
    <lineage>
        <taxon>Eukaryota</taxon>
        <taxon>Fungi</taxon>
        <taxon>Fungi incertae sedis</taxon>
        <taxon>Microsporidia</taxon>
        <taxon>Dubosqiidae</taxon>
        <taxon>Hamiltosporidium</taxon>
    </lineage>
</organism>
<evidence type="ECO:0000313" key="1">
    <source>
        <dbReference type="EMBL" id="TBU04741.1"/>
    </source>
</evidence>
<dbReference type="Proteomes" id="UP000292362">
    <property type="component" value="Unassembled WGS sequence"/>
</dbReference>
<protein>
    <submittedName>
        <fullName evidence="1">Uncharacterized protein</fullName>
    </submittedName>
</protein>
<dbReference type="VEuPathDB" id="MicrosporidiaDB:CWI37_0093p0020"/>
<gene>
    <name evidence="1" type="ORF">CWI37_0093p0020</name>
</gene>
<name>A0A4Q9LCD8_9MICR</name>
<dbReference type="AlphaFoldDB" id="A0A4Q9LCD8"/>
<accession>A0A4Q9LCD8</accession>
<dbReference type="EMBL" id="PITJ01000093">
    <property type="protein sequence ID" value="TBU04741.1"/>
    <property type="molecule type" value="Genomic_DNA"/>
</dbReference>
<comment type="caution">
    <text evidence="1">The sequence shown here is derived from an EMBL/GenBank/DDBJ whole genome shotgun (WGS) entry which is preliminary data.</text>
</comment>